<proteinExistence type="predicted"/>
<comment type="caution">
    <text evidence="2">The sequence shown here is derived from an EMBL/GenBank/DDBJ whole genome shotgun (WGS) entry which is preliminary data.</text>
</comment>
<dbReference type="PATRIC" id="fig|911238.3.peg.1738"/>
<dbReference type="InterPro" id="IPR013560">
    <property type="entry name" value="DUF1722"/>
</dbReference>
<dbReference type="OrthoDB" id="9782576at2"/>
<gene>
    <name evidence="2" type="ORF">SS7213T_09944</name>
</gene>
<feature type="domain" description="DUF1722" evidence="1">
    <location>
        <begin position="15"/>
        <end position="122"/>
    </location>
</feature>
<dbReference type="Pfam" id="PF08349">
    <property type="entry name" value="DUF1722"/>
    <property type="match status" value="1"/>
</dbReference>
<evidence type="ECO:0000259" key="1">
    <source>
        <dbReference type="Pfam" id="PF08349"/>
    </source>
</evidence>
<organism evidence="2 3">
    <name type="scientific">Staphylococcus simiae CCM 7213 = CCUG 51256</name>
    <dbReference type="NCBI Taxonomy" id="911238"/>
    <lineage>
        <taxon>Bacteria</taxon>
        <taxon>Bacillati</taxon>
        <taxon>Bacillota</taxon>
        <taxon>Bacilli</taxon>
        <taxon>Bacillales</taxon>
        <taxon>Staphylococcaceae</taxon>
        <taxon>Staphylococcus</taxon>
    </lineage>
</organism>
<sequence length="123" mass="14598">MKERGLVEKLWREEKYHVLLHSQQYYNDIRQRLKTNISLTELEQLIHQALLLSPSTGSVINAYDHMWGYFKTLATEEEKRKAQDLKQRHVADAIPYSTLLHYLAILADKYHVSYLQQSKVLKK</sequence>
<accession>G5JKL1</accession>
<name>G5JKL1_9STAP</name>
<reference evidence="2 3" key="1">
    <citation type="journal article" date="2012" name="BMC Genomics">
        <title>Comparative genomic analysis of the genus Staphylococcus including Staphylococcus aureus and its newly described sister species Staphylococcus simiae.</title>
        <authorList>
            <person name="Suzuki H."/>
            <person name="Lefebure T."/>
            <person name="Pavinski Bitar P."/>
            <person name="Stanhope M.J."/>
        </authorList>
    </citation>
    <scope>NUCLEOTIDE SEQUENCE [LARGE SCALE GENOMIC DNA]</scope>
    <source>
        <strain evidence="2 3">CCM 7213</strain>
    </source>
</reference>
<dbReference type="AlphaFoldDB" id="G5JKL1"/>
<evidence type="ECO:0000313" key="3">
    <source>
        <dbReference type="Proteomes" id="UP000005413"/>
    </source>
</evidence>
<keyword evidence="3" id="KW-1185">Reference proteome</keyword>
<dbReference type="EMBL" id="AEUN01000486">
    <property type="protein sequence ID" value="EHJ07277.1"/>
    <property type="molecule type" value="Genomic_DNA"/>
</dbReference>
<dbReference type="Proteomes" id="UP000005413">
    <property type="component" value="Unassembled WGS sequence"/>
</dbReference>
<dbReference type="RefSeq" id="WP_002464679.1">
    <property type="nucleotide sequence ID" value="NZ_AEUN01000486.1"/>
</dbReference>
<protein>
    <recommendedName>
        <fullName evidence="1">DUF1722 domain-containing protein</fullName>
    </recommendedName>
</protein>
<evidence type="ECO:0000313" key="2">
    <source>
        <dbReference type="EMBL" id="EHJ07277.1"/>
    </source>
</evidence>